<evidence type="ECO:0000259" key="4">
    <source>
        <dbReference type="SMART" id="SM00479"/>
    </source>
</evidence>
<name>A0A2P8ER29_9GAMM</name>
<evidence type="ECO:0000256" key="3">
    <source>
        <dbReference type="ARBA" id="ARBA00022839"/>
    </source>
</evidence>
<keyword evidence="2" id="KW-0378">Hydrolase</keyword>
<dbReference type="CDD" id="cd06127">
    <property type="entry name" value="DEDDh"/>
    <property type="match status" value="1"/>
</dbReference>
<dbReference type="NCBIfam" id="NF006602">
    <property type="entry name" value="PRK09146.1"/>
    <property type="match status" value="1"/>
</dbReference>
<dbReference type="InterPro" id="IPR013520">
    <property type="entry name" value="Ribonucl_H"/>
</dbReference>
<keyword evidence="6" id="KW-1185">Reference proteome</keyword>
<evidence type="ECO:0000313" key="5">
    <source>
        <dbReference type="EMBL" id="PSL11927.1"/>
    </source>
</evidence>
<dbReference type="GO" id="GO:0006259">
    <property type="term" value="P:DNA metabolic process"/>
    <property type="evidence" value="ECO:0007669"/>
    <property type="project" value="UniProtKB-ARBA"/>
</dbReference>
<proteinExistence type="predicted"/>
<keyword evidence="1" id="KW-0540">Nuclease</keyword>
<dbReference type="Gene3D" id="3.30.420.10">
    <property type="entry name" value="Ribonuclease H-like superfamily/Ribonuclease H"/>
    <property type="match status" value="1"/>
</dbReference>
<dbReference type="EMBL" id="PYGI01000021">
    <property type="protein sequence ID" value="PSL11927.1"/>
    <property type="molecule type" value="Genomic_DNA"/>
</dbReference>
<dbReference type="AlphaFoldDB" id="A0A2P8ER29"/>
<protein>
    <submittedName>
        <fullName evidence="5">DNA polymerase-3 subunit epsilon</fullName>
    </submittedName>
</protein>
<dbReference type="GO" id="GO:0003676">
    <property type="term" value="F:nucleic acid binding"/>
    <property type="evidence" value="ECO:0007669"/>
    <property type="project" value="InterPro"/>
</dbReference>
<dbReference type="InterPro" id="IPR012337">
    <property type="entry name" value="RNaseH-like_sf"/>
</dbReference>
<dbReference type="SMART" id="SM00479">
    <property type="entry name" value="EXOIII"/>
    <property type="match status" value="1"/>
</dbReference>
<dbReference type="Pfam" id="PF00929">
    <property type="entry name" value="RNase_T"/>
    <property type="match status" value="1"/>
</dbReference>
<dbReference type="GO" id="GO:0005829">
    <property type="term" value="C:cytosol"/>
    <property type="evidence" value="ECO:0007669"/>
    <property type="project" value="TreeGrafter"/>
</dbReference>
<evidence type="ECO:0000313" key="6">
    <source>
        <dbReference type="Proteomes" id="UP000242133"/>
    </source>
</evidence>
<dbReference type="GO" id="GO:0008408">
    <property type="term" value="F:3'-5' exonuclease activity"/>
    <property type="evidence" value="ECO:0007669"/>
    <property type="project" value="TreeGrafter"/>
</dbReference>
<gene>
    <name evidence="5" type="ORF">CLV44_12135</name>
</gene>
<accession>A0A2P8ER29</accession>
<organism evidence="5 6">
    <name type="scientific">Marinobacterium halophilum</name>
    <dbReference type="NCBI Taxonomy" id="267374"/>
    <lineage>
        <taxon>Bacteria</taxon>
        <taxon>Pseudomonadati</taxon>
        <taxon>Pseudomonadota</taxon>
        <taxon>Gammaproteobacteria</taxon>
        <taxon>Oceanospirillales</taxon>
        <taxon>Oceanospirillaceae</taxon>
        <taxon>Marinobacterium</taxon>
    </lineage>
</organism>
<feature type="domain" description="Exonuclease" evidence="4">
    <location>
        <begin position="60"/>
        <end position="241"/>
    </location>
</feature>
<dbReference type="OrthoDB" id="5497329at2"/>
<dbReference type="SUPFAM" id="SSF53098">
    <property type="entry name" value="Ribonuclease H-like"/>
    <property type="match status" value="1"/>
</dbReference>
<dbReference type="Proteomes" id="UP000242133">
    <property type="component" value="Unassembled WGS sequence"/>
</dbReference>
<reference evidence="5 6" key="1">
    <citation type="submission" date="2018-03" db="EMBL/GenBank/DDBJ databases">
        <title>Genomic Encyclopedia of Archaeal and Bacterial Type Strains, Phase II (KMG-II): from individual species to whole genera.</title>
        <authorList>
            <person name="Goeker M."/>
        </authorList>
    </citation>
    <scope>NUCLEOTIDE SEQUENCE [LARGE SCALE GENOMIC DNA]</scope>
    <source>
        <strain evidence="5 6">DSM 17586</strain>
    </source>
</reference>
<evidence type="ECO:0000256" key="1">
    <source>
        <dbReference type="ARBA" id="ARBA00022722"/>
    </source>
</evidence>
<keyword evidence="3" id="KW-0269">Exonuclease</keyword>
<evidence type="ECO:0000256" key="2">
    <source>
        <dbReference type="ARBA" id="ARBA00022801"/>
    </source>
</evidence>
<dbReference type="PANTHER" id="PTHR30231">
    <property type="entry name" value="DNA POLYMERASE III SUBUNIT EPSILON"/>
    <property type="match status" value="1"/>
</dbReference>
<dbReference type="RefSeq" id="WP_106592783.1">
    <property type="nucleotide sequence ID" value="NZ_PYGI01000021.1"/>
</dbReference>
<dbReference type="InterPro" id="IPR036397">
    <property type="entry name" value="RNaseH_sf"/>
</dbReference>
<dbReference type="PANTHER" id="PTHR30231:SF4">
    <property type="entry name" value="PROTEIN NEN2"/>
    <property type="match status" value="1"/>
</dbReference>
<comment type="caution">
    <text evidence="5">The sequence shown here is derived from an EMBL/GenBank/DDBJ whole genome shotgun (WGS) entry which is preliminary data.</text>
</comment>
<sequence length="251" mass="28188">MLYLDKDKLQNEPSLSGQDRAITDWAERYRTLAVSARHPALKAFYSAGVVDASTPLSEVPMVAMDFETTGLDPHKGGIVSIGLVPMTINRIHCAQARHWLLKPRAALSSESVVVHGITHSEIASAPDLVHILDELLAQLQGKVVVVHHRGIERAFLNAALKARIREGIEFPVIDTMELEARLYRRKRIGFWARLCGRKPISIRLAQSRERYHLPFYRPHHALTDAIACGELLLAQVADRFEPDTPVSELWK</sequence>